<dbReference type="EMBL" id="FMIB01000002">
    <property type="protein sequence ID" value="SCL49643.1"/>
    <property type="molecule type" value="Genomic_DNA"/>
</dbReference>
<evidence type="ECO:0000313" key="2">
    <source>
        <dbReference type="EMBL" id="SCL49643.1"/>
    </source>
</evidence>
<accession>A0A1C6U6T3</accession>
<protein>
    <submittedName>
        <fullName evidence="2">Uncharacterized protein</fullName>
    </submittedName>
</protein>
<reference evidence="3" key="1">
    <citation type="submission" date="2016-06" db="EMBL/GenBank/DDBJ databases">
        <authorList>
            <person name="Varghese N."/>
            <person name="Submissions Spin"/>
        </authorList>
    </citation>
    <scope>NUCLEOTIDE SEQUENCE [LARGE SCALE GENOMIC DNA]</scope>
    <source>
        <strain evidence="3">DSM 44151</strain>
    </source>
</reference>
<feature type="region of interest" description="Disordered" evidence="1">
    <location>
        <begin position="113"/>
        <end position="135"/>
    </location>
</feature>
<dbReference type="GeneID" id="43277495"/>
<keyword evidence="3" id="KW-1185">Reference proteome</keyword>
<proteinExistence type="predicted"/>
<sequence>MARTRRRTIRVDGVDYRWTVRHADPAHVVVRVWHAATRVAGLEILVAFDDPWLNFGPIITAPSDRVAEVFALEPVTPRLVAALIQAAVAGGWPAHGDGGPRRLVLDRSRELLAPAPGTSTGGGAETRVRVAPTGP</sequence>
<dbReference type="STRING" id="47854.GA0070603_0820"/>
<evidence type="ECO:0000313" key="3">
    <source>
        <dbReference type="Proteomes" id="UP000198605"/>
    </source>
</evidence>
<organism evidence="2 3">
    <name type="scientific">Micromonospora chersina</name>
    <dbReference type="NCBI Taxonomy" id="47854"/>
    <lineage>
        <taxon>Bacteria</taxon>
        <taxon>Bacillati</taxon>
        <taxon>Actinomycetota</taxon>
        <taxon>Actinomycetes</taxon>
        <taxon>Micromonosporales</taxon>
        <taxon>Micromonosporaceae</taxon>
        <taxon>Micromonospora</taxon>
    </lineage>
</organism>
<dbReference type="RefSeq" id="WP_139131796.1">
    <property type="nucleotide sequence ID" value="NZ_FMIB01000002.1"/>
</dbReference>
<gene>
    <name evidence="2" type="ORF">GA0070603_0820</name>
</gene>
<evidence type="ECO:0000256" key="1">
    <source>
        <dbReference type="SAM" id="MobiDB-lite"/>
    </source>
</evidence>
<dbReference type="Proteomes" id="UP000198605">
    <property type="component" value="Unassembled WGS sequence"/>
</dbReference>
<dbReference type="AlphaFoldDB" id="A0A1C6U6T3"/>
<name>A0A1C6U6T3_9ACTN</name>
<dbReference type="OrthoDB" id="3388247at2"/>